<accession>A0AA43S6U7</accession>
<reference evidence="1" key="1">
    <citation type="submission" date="2023-04" db="EMBL/GenBank/DDBJ databases">
        <title>Genome Encyclopedia of Bacteria and Archaea VI: Functional Genomics of Type Strains.</title>
        <authorList>
            <person name="Whitman W."/>
        </authorList>
    </citation>
    <scope>NUCLEOTIDE SEQUENCE</scope>
    <source>
        <strain evidence="1">Enz.4-51</strain>
    </source>
</reference>
<evidence type="ECO:0000313" key="2">
    <source>
        <dbReference type="Proteomes" id="UP001161160"/>
    </source>
</evidence>
<protein>
    <submittedName>
        <fullName evidence="1">Uncharacterized protein</fullName>
    </submittedName>
</protein>
<name>A0AA43S6U7_9BURK</name>
<keyword evidence="2" id="KW-1185">Reference proteome</keyword>
<dbReference type="RefSeq" id="WP_280756795.1">
    <property type="nucleotide sequence ID" value="NZ_JARXYA010000006.1"/>
</dbReference>
<sequence length="47" mass="5481">MKQYRLWVRINQTQTANTIVYAENAYTAKQLGEHMYGVGNVLNYTEV</sequence>
<gene>
    <name evidence="1" type="ORF">M2127_001511</name>
</gene>
<comment type="caution">
    <text evidence="1">The sequence shown here is derived from an EMBL/GenBank/DDBJ whole genome shotgun (WGS) entry which is preliminary data.</text>
</comment>
<dbReference type="Proteomes" id="UP001161160">
    <property type="component" value="Unassembled WGS sequence"/>
</dbReference>
<organism evidence="1 2">
    <name type="scientific">Polynucleobacter sphagniphilus</name>
    <dbReference type="NCBI Taxonomy" id="1743169"/>
    <lineage>
        <taxon>Bacteria</taxon>
        <taxon>Pseudomonadati</taxon>
        <taxon>Pseudomonadota</taxon>
        <taxon>Betaproteobacteria</taxon>
        <taxon>Burkholderiales</taxon>
        <taxon>Burkholderiaceae</taxon>
        <taxon>Polynucleobacter</taxon>
    </lineage>
</organism>
<evidence type="ECO:0000313" key="1">
    <source>
        <dbReference type="EMBL" id="MDH6504206.1"/>
    </source>
</evidence>
<proteinExistence type="predicted"/>
<dbReference type="EMBL" id="JARXYA010000006">
    <property type="protein sequence ID" value="MDH6504206.1"/>
    <property type="molecule type" value="Genomic_DNA"/>
</dbReference>
<dbReference type="AlphaFoldDB" id="A0AA43S6U7"/>